<reference evidence="10 11" key="1">
    <citation type="submission" date="2019-03" db="EMBL/GenBank/DDBJ databases">
        <title>Genomic Encyclopedia of Archaeal and Bacterial Type Strains, Phase II (KMG-II): from individual species to whole genera.</title>
        <authorList>
            <person name="Goeker M."/>
        </authorList>
    </citation>
    <scope>NUCLEOTIDE SEQUENCE [LARGE SCALE GENOMIC DNA]</scope>
    <source>
        <strain evidence="10 11">DSM 24425</strain>
    </source>
</reference>
<dbReference type="Proteomes" id="UP000295777">
    <property type="component" value="Unassembled WGS sequence"/>
</dbReference>
<keyword evidence="2 5" id="KW-0808">Transferase</keyword>
<protein>
    <recommendedName>
        <fullName evidence="5">Polyamine aminopropyltransferase</fullName>
    </recommendedName>
    <alternativeName>
        <fullName evidence="5">Putrescine aminopropyltransferase</fullName>
        <shortName evidence="5">PAPT</shortName>
    </alternativeName>
    <alternativeName>
        <fullName evidence="5">Spermidine synthase</fullName>
        <shortName evidence="5">SPDS</shortName>
        <shortName evidence="5">SPDSY</shortName>
        <ecNumber evidence="5">2.5.1.16</ecNumber>
    </alternativeName>
</protein>
<comment type="function">
    <text evidence="5">Catalyzes the irreversible transfer of a propylamine group from the amino donor S-adenosylmethioninamine (decarboxy-AdoMet) to putrescine (1,4-diaminobutane) to yield spermidine.</text>
</comment>
<dbReference type="AlphaFoldDB" id="A0A4R1GED5"/>
<dbReference type="Pfam" id="PF01564">
    <property type="entry name" value="Spermine_synth"/>
    <property type="match status" value="1"/>
</dbReference>
<evidence type="ECO:0000313" key="11">
    <source>
        <dbReference type="Proteomes" id="UP000295777"/>
    </source>
</evidence>
<dbReference type="UniPathway" id="UPA00248">
    <property type="reaction ID" value="UER00314"/>
</dbReference>
<feature type="binding site" evidence="5">
    <location>
        <begin position="142"/>
        <end position="143"/>
    </location>
    <ligand>
        <name>S-methyl-5'-thioadenosine</name>
        <dbReference type="ChEBI" id="CHEBI:17509"/>
    </ligand>
</feature>
<dbReference type="InterPro" id="IPR001045">
    <property type="entry name" value="Spermi_synthase"/>
</dbReference>
<feature type="binding site" evidence="5">
    <location>
        <begin position="160"/>
        <end position="163"/>
    </location>
    <ligand>
        <name>spermidine</name>
        <dbReference type="ChEBI" id="CHEBI:57834"/>
    </ligand>
</feature>
<dbReference type="GO" id="GO:0004766">
    <property type="term" value="F:spermidine synthase activity"/>
    <property type="evidence" value="ECO:0007669"/>
    <property type="project" value="UniProtKB-UniRule"/>
</dbReference>
<evidence type="ECO:0000256" key="6">
    <source>
        <dbReference type="PROSITE-ProRule" id="PRU00354"/>
    </source>
</evidence>
<dbReference type="EC" id="2.5.1.16" evidence="5"/>
<dbReference type="NCBIfam" id="NF002010">
    <property type="entry name" value="PRK00811.1"/>
    <property type="match status" value="1"/>
</dbReference>
<dbReference type="SUPFAM" id="SSF53335">
    <property type="entry name" value="S-adenosyl-L-methionine-dependent methyltransferases"/>
    <property type="match status" value="1"/>
</dbReference>
<gene>
    <name evidence="5" type="primary">speE</name>
    <name evidence="10" type="ORF">CLV27_0570</name>
</gene>
<keyword evidence="3 5" id="KW-0745">Spermidine biosynthesis</keyword>
<feature type="binding site" evidence="5">
    <location>
        <position position="67"/>
    </location>
    <ligand>
        <name>spermidine</name>
        <dbReference type="ChEBI" id="CHEBI:57834"/>
    </ligand>
</feature>
<feature type="binding site" evidence="5">
    <location>
        <position position="92"/>
    </location>
    <ligand>
        <name>spermidine</name>
        <dbReference type="ChEBI" id="CHEBI:57834"/>
    </ligand>
</feature>
<dbReference type="InterPro" id="IPR030373">
    <property type="entry name" value="PABS_CS"/>
</dbReference>
<evidence type="ECO:0000256" key="1">
    <source>
        <dbReference type="ARBA" id="ARBA00007867"/>
    </source>
</evidence>
<comment type="pathway">
    <text evidence="5">Amine and polyamine biosynthesis; spermidine biosynthesis; spermidine from putrescine: step 1/1.</text>
</comment>
<dbReference type="InterPro" id="IPR029063">
    <property type="entry name" value="SAM-dependent_MTases_sf"/>
</dbReference>
<keyword evidence="11" id="KW-1185">Reference proteome</keyword>
<dbReference type="CDD" id="cd02440">
    <property type="entry name" value="AdoMet_MTases"/>
    <property type="match status" value="1"/>
</dbReference>
<proteinExistence type="inferred from homology"/>
<evidence type="ECO:0000256" key="4">
    <source>
        <dbReference type="ARBA" id="ARBA00023115"/>
    </source>
</evidence>
<organism evidence="10 11">
    <name type="scientific">Phorcysia thermohydrogeniphila</name>
    <dbReference type="NCBI Taxonomy" id="936138"/>
    <lineage>
        <taxon>Bacteria</taxon>
        <taxon>Pseudomonadati</taxon>
        <taxon>Aquificota</taxon>
        <taxon>Aquificia</taxon>
        <taxon>Desulfurobacteriales</taxon>
        <taxon>Desulfurobacteriaceae</taxon>
        <taxon>Phorcysia</taxon>
    </lineage>
</organism>
<comment type="similarity">
    <text evidence="1 5 7">Belongs to the spermidine/spermine synthase family.</text>
</comment>
<evidence type="ECO:0000256" key="3">
    <source>
        <dbReference type="ARBA" id="ARBA00023066"/>
    </source>
</evidence>
<feature type="binding site" evidence="5">
    <location>
        <position position="111"/>
    </location>
    <ligand>
        <name>S-methyl-5'-thioadenosine</name>
        <dbReference type="ChEBI" id="CHEBI:17509"/>
    </ligand>
</feature>
<dbReference type="InterPro" id="IPR037163">
    <property type="entry name" value="Spermidine_synt_N_sf"/>
</dbReference>
<feature type="binding site" evidence="5">
    <location>
        <position position="36"/>
    </location>
    <ligand>
        <name>S-methyl-5'-thioadenosine</name>
        <dbReference type="ChEBI" id="CHEBI:17509"/>
    </ligand>
</feature>
<keyword evidence="4 5" id="KW-0620">Polyamine biosynthesis</keyword>
<feature type="active site" description="Proton acceptor" evidence="5 6">
    <location>
        <position position="160"/>
    </location>
</feature>
<dbReference type="NCBIfam" id="TIGR00417">
    <property type="entry name" value="speE"/>
    <property type="match status" value="1"/>
</dbReference>
<dbReference type="Gene3D" id="2.30.140.10">
    <property type="entry name" value="Spermidine synthase, tetramerisation domain"/>
    <property type="match status" value="1"/>
</dbReference>
<dbReference type="InterPro" id="IPR035246">
    <property type="entry name" value="Spermidine_synt_N"/>
</dbReference>
<dbReference type="PANTHER" id="PTHR11558:SF11">
    <property type="entry name" value="SPERMIDINE SYNTHASE"/>
    <property type="match status" value="1"/>
</dbReference>
<evidence type="ECO:0000256" key="2">
    <source>
        <dbReference type="ARBA" id="ARBA00022679"/>
    </source>
</evidence>
<accession>A0A4R1GED5</accession>
<dbReference type="GO" id="GO:0008295">
    <property type="term" value="P:spermidine biosynthetic process"/>
    <property type="evidence" value="ECO:0007669"/>
    <property type="project" value="UniProtKB-UniRule"/>
</dbReference>
<comment type="subunit">
    <text evidence="5">Homodimer or homotetramer.</text>
</comment>
<dbReference type="HAMAP" id="MF_00198">
    <property type="entry name" value="Spermidine_synth"/>
    <property type="match status" value="1"/>
</dbReference>
<dbReference type="PROSITE" id="PS51006">
    <property type="entry name" value="PABS_2"/>
    <property type="match status" value="1"/>
</dbReference>
<dbReference type="NCBIfam" id="NF037959">
    <property type="entry name" value="MFS_SpdSyn"/>
    <property type="match status" value="1"/>
</dbReference>
<evidence type="ECO:0000256" key="8">
    <source>
        <dbReference type="RuleBase" id="RU003837"/>
    </source>
</evidence>
<dbReference type="Pfam" id="PF17284">
    <property type="entry name" value="Spermine_synt_N"/>
    <property type="match status" value="1"/>
</dbReference>
<evidence type="ECO:0000256" key="7">
    <source>
        <dbReference type="RuleBase" id="RU003836"/>
    </source>
</evidence>
<evidence type="ECO:0000256" key="5">
    <source>
        <dbReference type="HAMAP-Rule" id="MF_00198"/>
    </source>
</evidence>
<dbReference type="PROSITE" id="PS01330">
    <property type="entry name" value="PABS_1"/>
    <property type="match status" value="1"/>
</dbReference>
<comment type="catalytic activity">
    <reaction evidence="5 8">
        <text>S-adenosyl 3-(methylsulfanyl)propylamine + putrescine = S-methyl-5'-thioadenosine + spermidine + H(+)</text>
        <dbReference type="Rhea" id="RHEA:12721"/>
        <dbReference type="ChEBI" id="CHEBI:15378"/>
        <dbReference type="ChEBI" id="CHEBI:17509"/>
        <dbReference type="ChEBI" id="CHEBI:57443"/>
        <dbReference type="ChEBI" id="CHEBI:57834"/>
        <dbReference type="ChEBI" id="CHEBI:326268"/>
        <dbReference type="EC" id="2.5.1.16"/>
    </reaction>
</comment>
<dbReference type="PANTHER" id="PTHR11558">
    <property type="entry name" value="SPERMIDINE/SPERMINE SYNTHASE"/>
    <property type="match status" value="1"/>
</dbReference>
<sequence length="288" mass="32762">MELWFTEFYKGEGMDLQGTGLTVKVKNAVSAKTPFQEILLLDTVDYGKMLVLDGAIQTTEKDEFIYHEMIVHPALFTLGRRPERVLVIGGGDGGTVREILKHDPEKVDMVEIDKEVVEFAKRELPTISCALNDERVNLIFADGREFIRGKEEVYDVIIVDCSDPIGPSKVLYEKGFYEDARRALKEGGIFVTQSESPFAQKRVHGKVVDELKKVFPIVRPYLAFIPTYPSGMWSFTIGSVKADPLAVEKEKLKESYIKFVEEKGELKYYNPDIHYGAFAIPNFVYREE</sequence>
<dbReference type="EMBL" id="SMFV01000002">
    <property type="protein sequence ID" value="TCK05151.1"/>
    <property type="molecule type" value="Genomic_DNA"/>
</dbReference>
<dbReference type="Gene3D" id="3.40.50.150">
    <property type="entry name" value="Vaccinia Virus protein VP39"/>
    <property type="match status" value="1"/>
</dbReference>
<evidence type="ECO:0000259" key="9">
    <source>
        <dbReference type="PROSITE" id="PS51006"/>
    </source>
</evidence>
<name>A0A4R1GED5_9BACT</name>
<evidence type="ECO:0000313" key="10">
    <source>
        <dbReference type="EMBL" id="TCK05151.1"/>
    </source>
</evidence>
<comment type="caution">
    <text evidence="10">The sequence shown here is derived from an EMBL/GenBank/DDBJ whole genome shotgun (WGS) entry which is preliminary data.</text>
</comment>
<feature type="domain" description="PABS" evidence="9">
    <location>
        <begin position="2"/>
        <end position="240"/>
    </location>
</feature>
<feature type="binding site" evidence="5">
    <location>
        <position position="167"/>
    </location>
    <ligand>
        <name>S-methyl-5'-thioadenosine</name>
        <dbReference type="ChEBI" id="CHEBI:17509"/>
    </ligand>
</feature>
<dbReference type="RefSeq" id="WP_243644855.1">
    <property type="nucleotide sequence ID" value="NZ_SMFV01000002.1"/>
</dbReference>
<dbReference type="InterPro" id="IPR030374">
    <property type="entry name" value="PABS"/>
</dbReference>